<dbReference type="PANTHER" id="PTHR14085:SF3">
    <property type="entry name" value="WD REPEAT-CONTAINING PROTEIN 46"/>
    <property type="match status" value="1"/>
</dbReference>
<feature type="region of interest" description="Disordered" evidence="6">
    <location>
        <begin position="554"/>
        <end position="580"/>
    </location>
</feature>
<dbReference type="PANTHER" id="PTHR14085">
    <property type="entry name" value="WD-REPEAT PROTEIN BING4"/>
    <property type="match status" value="1"/>
</dbReference>
<dbReference type="InterPro" id="IPR001680">
    <property type="entry name" value="WD40_rpt"/>
</dbReference>
<organism evidence="8 9">
    <name type="scientific">Nesidiocoris tenuis</name>
    <dbReference type="NCBI Taxonomy" id="355587"/>
    <lineage>
        <taxon>Eukaryota</taxon>
        <taxon>Metazoa</taxon>
        <taxon>Ecdysozoa</taxon>
        <taxon>Arthropoda</taxon>
        <taxon>Hexapoda</taxon>
        <taxon>Insecta</taxon>
        <taxon>Pterygota</taxon>
        <taxon>Neoptera</taxon>
        <taxon>Paraneoptera</taxon>
        <taxon>Hemiptera</taxon>
        <taxon>Heteroptera</taxon>
        <taxon>Panheteroptera</taxon>
        <taxon>Cimicomorpha</taxon>
        <taxon>Miridae</taxon>
        <taxon>Dicyphina</taxon>
        <taxon>Nesidiocoris</taxon>
    </lineage>
</organism>
<dbReference type="SUPFAM" id="SSF50978">
    <property type="entry name" value="WD40 repeat-like"/>
    <property type="match status" value="1"/>
</dbReference>
<evidence type="ECO:0000313" key="8">
    <source>
        <dbReference type="EMBL" id="BET01175.1"/>
    </source>
</evidence>
<proteinExistence type="predicted"/>
<keyword evidence="2 5" id="KW-0853">WD repeat</keyword>
<dbReference type="InterPro" id="IPR019775">
    <property type="entry name" value="WD40_repeat_CS"/>
</dbReference>
<evidence type="ECO:0000259" key="7">
    <source>
        <dbReference type="SMART" id="SM01033"/>
    </source>
</evidence>
<feature type="region of interest" description="Disordered" evidence="6">
    <location>
        <begin position="1"/>
        <end position="72"/>
    </location>
</feature>
<evidence type="ECO:0000313" key="9">
    <source>
        <dbReference type="Proteomes" id="UP001307889"/>
    </source>
</evidence>
<dbReference type="PROSITE" id="PS50294">
    <property type="entry name" value="WD_REPEATS_REGION"/>
    <property type="match status" value="1"/>
</dbReference>
<dbReference type="SMART" id="SM00320">
    <property type="entry name" value="WD40"/>
    <property type="match status" value="4"/>
</dbReference>
<dbReference type="InterPro" id="IPR036322">
    <property type="entry name" value="WD40_repeat_dom_sf"/>
</dbReference>
<dbReference type="Gene3D" id="2.130.10.10">
    <property type="entry name" value="YVTN repeat-like/Quinoprotein amine dehydrogenase"/>
    <property type="match status" value="1"/>
</dbReference>
<feature type="domain" description="BING4 C-terminal" evidence="7">
    <location>
        <begin position="404"/>
        <end position="482"/>
    </location>
</feature>
<dbReference type="SMART" id="SM01033">
    <property type="entry name" value="BING4CT"/>
    <property type="match status" value="1"/>
</dbReference>
<keyword evidence="3" id="KW-0677">Repeat</keyword>
<name>A0ABN7BBY6_9HEMI</name>
<keyword evidence="9" id="KW-1185">Reference proteome</keyword>
<evidence type="ECO:0000256" key="4">
    <source>
        <dbReference type="ARBA" id="ARBA00023242"/>
    </source>
</evidence>
<dbReference type="Pfam" id="PF08149">
    <property type="entry name" value="BING4CT"/>
    <property type="match status" value="1"/>
</dbReference>
<protein>
    <submittedName>
        <fullName evidence="8">BING4CT (NUC141) domain</fullName>
    </submittedName>
</protein>
<dbReference type="Pfam" id="PF00400">
    <property type="entry name" value="WD40"/>
    <property type="match status" value="1"/>
</dbReference>
<sequence>MVNKGKAGKPSSGHKNGRDQRKNPKGKNKFPGMRKERPKPKDDMDVDNEPWKKVPVRKGKPLFNPPPVPKDVLDKYTRGERLPQQEIASFRSKTLKKKALRAEKKIQWAEETTARAEVLLTEESGFLQTDEGEVSKYLTQKQIVANVDITSATKYFNLDLDFGPYRVDYTRNGRHLLIGGRRGHVAAFDWVTKRLHCEINVMEEVKDVQWLHLETMFATAQKNWVHVYDNCGVELHCLKQLQKVLRLTFLPHHFLLVSSSENSQLTWLDVSMGEIIKSTALKKGPLNVMAHNPYNGVVCLGHLNGTVSMWSPNQKKSLVSMLCHKAPVETLAIDSAGKYMATTSVNQELRVWDIRMLDGPLGKYRLRGNPVDTSFSQRGCVALAFNNVVEVYKQWNLGSYKKGAYIVHETLGNVSSLEFCPYEDILGIGTKKGFVSIIVPGAGEPNFDALEANPMQTKSQRREAEVKSLLDKVQPEMIVLEPSKLLEVNVPGLQDRIRAKVEILHAKVPKIEFTPRNKKRGNTARKARVKRIVKQDRKEAAVKELSAIQKKILAESASEEKKKPQASGGALDRFLPKQKR</sequence>
<dbReference type="InterPro" id="IPR040315">
    <property type="entry name" value="WDR46/Utp7"/>
</dbReference>
<dbReference type="InterPro" id="IPR015943">
    <property type="entry name" value="WD40/YVTN_repeat-like_dom_sf"/>
</dbReference>
<dbReference type="EMBL" id="AP028920">
    <property type="protein sequence ID" value="BET01175.1"/>
    <property type="molecule type" value="Genomic_DNA"/>
</dbReference>
<evidence type="ECO:0000256" key="5">
    <source>
        <dbReference type="PROSITE-ProRule" id="PRU00221"/>
    </source>
</evidence>
<reference evidence="8 9" key="1">
    <citation type="submission" date="2023-09" db="EMBL/GenBank/DDBJ databases">
        <title>Nesidiocoris tenuis whole genome shotgun sequence.</title>
        <authorList>
            <person name="Shibata T."/>
            <person name="Shimoda M."/>
            <person name="Kobayashi T."/>
            <person name="Uehara T."/>
        </authorList>
    </citation>
    <scope>NUCLEOTIDE SEQUENCE [LARGE SCALE GENOMIC DNA]</scope>
    <source>
        <strain evidence="8 9">Japan</strain>
    </source>
</reference>
<evidence type="ECO:0000256" key="2">
    <source>
        <dbReference type="ARBA" id="ARBA00022574"/>
    </source>
</evidence>
<dbReference type="Proteomes" id="UP001307889">
    <property type="component" value="Chromosome 12"/>
</dbReference>
<dbReference type="InterPro" id="IPR012952">
    <property type="entry name" value="BING4_C_dom"/>
</dbReference>
<evidence type="ECO:0000256" key="6">
    <source>
        <dbReference type="SAM" id="MobiDB-lite"/>
    </source>
</evidence>
<dbReference type="PROSITE" id="PS50082">
    <property type="entry name" value="WD_REPEATS_2"/>
    <property type="match status" value="1"/>
</dbReference>
<accession>A0ABN7BBY6</accession>
<feature type="repeat" description="WD" evidence="5">
    <location>
        <begin position="321"/>
        <end position="355"/>
    </location>
</feature>
<feature type="compositionally biased region" description="Basic and acidic residues" evidence="6">
    <location>
        <begin position="33"/>
        <end position="43"/>
    </location>
</feature>
<dbReference type="PROSITE" id="PS00678">
    <property type="entry name" value="WD_REPEATS_1"/>
    <property type="match status" value="1"/>
</dbReference>
<evidence type="ECO:0000256" key="3">
    <source>
        <dbReference type="ARBA" id="ARBA00022737"/>
    </source>
</evidence>
<gene>
    <name evidence="8" type="ORF">NTJ_13991</name>
</gene>
<comment type="subcellular location">
    <subcellularLocation>
        <location evidence="1">Nucleus</location>
        <location evidence="1">Nucleolus</location>
    </subcellularLocation>
</comment>
<keyword evidence="4" id="KW-0539">Nucleus</keyword>
<evidence type="ECO:0000256" key="1">
    <source>
        <dbReference type="ARBA" id="ARBA00004604"/>
    </source>
</evidence>